<keyword evidence="3" id="KW-1003">Cell membrane</keyword>
<dbReference type="RefSeq" id="WP_126602033.1">
    <property type="nucleotide sequence ID" value="NZ_BIFQ01000002.1"/>
</dbReference>
<proteinExistence type="inferred from homology"/>
<dbReference type="Gene3D" id="3.40.50.300">
    <property type="entry name" value="P-loop containing nucleotide triphosphate hydrolases"/>
    <property type="match status" value="2"/>
</dbReference>
<feature type="compositionally biased region" description="Basic and acidic residues" evidence="7">
    <location>
        <begin position="585"/>
        <end position="601"/>
    </location>
</feature>
<dbReference type="Pfam" id="PF02534">
    <property type="entry name" value="T4SS-DNA_transf"/>
    <property type="match status" value="1"/>
</dbReference>
<gene>
    <name evidence="9" type="ORF">KDAU_68500</name>
</gene>
<dbReference type="InterPro" id="IPR003688">
    <property type="entry name" value="TraG/VirD4"/>
</dbReference>
<evidence type="ECO:0000256" key="8">
    <source>
        <dbReference type="SAM" id="Phobius"/>
    </source>
</evidence>
<dbReference type="PANTHER" id="PTHR37937">
    <property type="entry name" value="CONJUGATIVE TRANSFER: DNA TRANSPORT"/>
    <property type="match status" value="1"/>
</dbReference>
<dbReference type="AlphaFoldDB" id="A0A401ZRM5"/>
<evidence type="ECO:0000256" key="1">
    <source>
        <dbReference type="ARBA" id="ARBA00004651"/>
    </source>
</evidence>
<keyword evidence="5 8" id="KW-1133">Transmembrane helix</keyword>
<evidence type="ECO:0000256" key="3">
    <source>
        <dbReference type="ARBA" id="ARBA00022475"/>
    </source>
</evidence>
<evidence type="ECO:0000313" key="9">
    <source>
        <dbReference type="EMBL" id="GCE09521.1"/>
    </source>
</evidence>
<keyword evidence="4 8" id="KW-0812">Transmembrane</keyword>
<feature type="region of interest" description="Disordered" evidence="7">
    <location>
        <begin position="578"/>
        <end position="624"/>
    </location>
</feature>
<evidence type="ECO:0000256" key="7">
    <source>
        <dbReference type="SAM" id="MobiDB-lite"/>
    </source>
</evidence>
<dbReference type="CDD" id="cd01127">
    <property type="entry name" value="TrwB_TraG_TraD_VirD4"/>
    <property type="match status" value="1"/>
</dbReference>
<dbReference type="NCBIfam" id="NF045973">
    <property type="entry name" value="conju_CD1115"/>
    <property type="match status" value="1"/>
</dbReference>
<feature type="transmembrane region" description="Helical" evidence="8">
    <location>
        <begin position="81"/>
        <end position="100"/>
    </location>
</feature>
<dbReference type="GO" id="GO:0005886">
    <property type="term" value="C:plasma membrane"/>
    <property type="evidence" value="ECO:0007669"/>
    <property type="project" value="UniProtKB-SubCell"/>
</dbReference>
<keyword evidence="10" id="KW-1185">Reference proteome</keyword>
<evidence type="ECO:0000256" key="5">
    <source>
        <dbReference type="ARBA" id="ARBA00022989"/>
    </source>
</evidence>
<name>A0A401ZRM5_9CHLR</name>
<accession>A0A401ZRM5</accession>
<dbReference type="SUPFAM" id="SSF52540">
    <property type="entry name" value="P-loop containing nucleoside triphosphate hydrolases"/>
    <property type="match status" value="1"/>
</dbReference>
<dbReference type="OrthoDB" id="155460at2"/>
<dbReference type="EMBL" id="BIFQ01000002">
    <property type="protein sequence ID" value="GCE09521.1"/>
    <property type="molecule type" value="Genomic_DNA"/>
</dbReference>
<comment type="subcellular location">
    <subcellularLocation>
        <location evidence="1">Cell membrane</location>
        <topology evidence="1">Multi-pass membrane protein</topology>
    </subcellularLocation>
</comment>
<evidence type="ECO:0000313" key="10">
    <source>
        <dbReference type="Proteomes" id="UP000287224"/>
    </source>
</evidence>
<protein>
    <submittedName>
        <fullName evidence="9">TRAG protein</fullName>
    </submittedName>
</protein>
<reference evidence="10" key="1">
    <citation type="submission" date="2018-12" db="EMBL/GenBank/DDBJ databases">
        <title>Tengunoibacter tsumagoiensis gen. nov., sp. nov., Dictyobacter kobayashii sp. nov., D. alpinus sp. nov., and D. joshuensis sp. nov. and description of Dictyobacteraceae fam. nov. within the order Ktedonobacterales isolated from Tengu-no-mugimeshi.</title>
        <authorList>
            <person name="Wang C.M."/>
            <person name="Zheng Y."/>
            <person name="Sakai Y."/>
            <person name="Toyoda A."/>
            <person name="Minakuchi Y."/>
            <person name="Abe K."/>
            <person name="Yokota A."/>
            <person name="Yabe S."/>
        </authorList>
    </citation>
    <scope>NUCLEOTIDE SEQUENCE [LARGE SCALE GENOMIC DNA]</scope>
    <source>
        <strain evidence="10">S-27</strain>
    </source>
</reference>
<dbReference type="InterPro" id="IPR051539">
    <property type="entry name" value="T4SS-coupling_protein"/>
</dbReference>
<evidence type="ECO:0000256" key="4">
    <source>
        <dbReference type="ARBA" id="ARBA00022692"/>
    </source>
</evidence>
<dbReference type="PANTHER" id="PTHR37937:SF1">
    <property type="entry name" value="CONJUGATIVE TRANSFER: DNA TRANSPORT"/>
    <property type="match status" value="1"/>
</dbReference>
<sequence length="624" mass="70037">MRRHLLLLACLALAGIALWLSGVWLRGYHIAILTLAFLADYLTPEKYQAVTLDQAWHHWWQIGDGQRWNLYLHDSTLQHVTLAYAQFAGMVIILTGAFLFPWRTMKLRASTVHGSAHWANLKDARILLKDRGKKAAMQSQIPLGMYKGQQLVLKEKQIEEHVLIVGPSGKGKTAGIIAPGILSERGNRSLVIIDPKQELVRLTAGAVSQSMQIWLFAPTQPEHSHHYNPLTHISSMEEAEEFATCWVSNTGRSSDPFWDRNTELLITAVVLHLRDTEPNASFSRLADILTGSSFADIEALFEASPSVRAKKTAAAFLKNLKLNEKTAGGVMTDIAGRFFRLQNPKLAAVTATNDIDFNAMIEQPTAFYLSIPASAAERLQPLTACLLMQMFTAFVNRAEKEPQGQLPRGITCYLDEFANAGKIPQMAQKISMLRSTKVGLILAIQNYAQLDALYGSESKETILSNTTTHIVLPGTGQDEAEFYSRRIGTTTVIGQSMNKNAQQQSESWSQGQQEIGRRLIMPEEIRTMKKGEMLLLTDTIAPIKFRNIPYYQSQLIKRTNPQFQYPRVNEEHRTYEALTTPSENQQKEDSELAHEMLKESGAKQPSIILEREKCTYNRQTLSPD</sequence>
<comment type="similarity">
    <text evidence="2">Belongs to the VirD4/TraG family.</text>
</comment>
<organism evidence="9 10">
    <name type="scientific">Dictyobacter aurantiacus</name>
    <dbReference type="NCBI Taxonomy" id="1936993"/>
    <lineage>
        <taxon>Bacteria</taxon>
        <taxon>Bacillati</taxon>
        <taxon>Chloroflexota</taxon>
        <taxon>Ktedonobacteria</taxon>
        <taxon>Ktedonobacterales</taxon>
        <taxon>Dictyobacteraceae</taxon>
        <taxon>Dictyobacter</taxon>
    </lineage>
</organism>
<evidence type="ECO:0000256" key="2">
    <source>
        <dbReference type="ARBA" id="ARBA00008806"/>
    </source>
</evidence>
<dbReference type="Proteomes" id="UP000287224">
    <property type="component" value="Unassembled WGS sequence"/>
</dbReference>
<keyword evidence="6 8" id="KW-0472">Membrane</keyword>
<comment type="caution">
    <text evidence="9">The sequence shown here is derived from an EMBL/GenBank/DDBJ whole genome shotgun (WGS) entry which is preliminary data.</text>
</comment>
<dbReference type="InterPro" id="IPR027417">
    <property type="entry name" value="P-loop_NTPase"/>
</dbReference>
<evidence type="ECO:0000256" key="6">
    <source>
        <dbReference type="ARBA" id="ARBA00023136"/>
    </source>
</evidence>